<organism evidence="1 2">
    <name type="scientific">Ignisphaera cupida</name>
    <dbReference type="NCBI Taxonomy" id="3050454"/>
    <lineage>
        <taxon>Archaea</taxon>
        <taxon>Thermoproteota</taxon>
        <taxon>Thermoprotei</taxon>
        <taxon>Desulfurococcales</taxon>
        <taxon>Desulfurococcaceae</taxon>
        <taxon>Ignisphaera</taxon>
    </lineage>
</organism>
<dbReference type="RefSeq" id="WP_285273851.1">
    <property type="nucleotide sequence ID" value="NZ_JASNVW010000003.1"/>
</dbReference>
<dbReference type="Proteomes" id="UP001529235">
    <property type="component" value="Unassembled WGS sequence"/>
</dbReference>
<proteinExistence type="predicted"/>
<evidence type="ECO:0000313" key="1">
    <source>
        <dbReference type="EMBL" id="MDK6028865.1"/>
    </source>
</evidence>
<gene>
    <name evidence="1" type="ORF">QPL79_05765</name>
</gene>
<evidence type="ECO:0000313" key="2">
    <source>
        <dbReference type="Proteomes" id="UP001529235"/>
    </source>
</evidence>
<reference evidence="1 2" key="1">
    <citation type="submission" date="2023-05" db="EMBL/GenBank/DDBJ databases">
        <title>A new hyperthermophilic archaea 'Ignisphaera cupida' sp. nov. and description of the family 'Ignisphaeraceae' fam. nov.</title>
        <authorList>
            <person name="Podosokorskaya O.A."/>
            <person name="Elcheninov A.G."/>
            <person name="Klukina A."/>
            <person name="Merkel A.Y."/>
        </authorList>
    </citation>
    <scope>NUCLEOTIDE SEQUENCE [LARGE SCALE GENOMIC DNA]</scope>
    <source>
        <strain evidence="1 2">4213-co</strain>
    </source>
</reference>
<sequence>MKIPDVAKIIIKGFYDQVMNCVKYNLHCLDPPCLTAGMLDQYGISNYSAKTSFWKAVDNIISKYNGVEIFRSRFGSFKLVFYHNIEEIYRIENSNIYVDVLDCDIVECDITPRSHVLRIYLEGEYSNRVVLRINVVTLAKLAVFENPYFKDCLELFAIDPFSLSSIISLTKCIAVTLHRHQSIFSILFNRKPKDVVDIVKRSPLIKKFVDVHTVFGEGLQQSSKH</sequence>
<accession>A0ABD4Z6P7</accession>
<protein>
    <submittedName>
        <fullName evidence="1">Uncharacterized protein</fullName>
    </submittedName>
</protein>
<keyword evidence="2" id="KW-1185">Reference proteome</keyword>
<comment type="caution">
    <text evidence="1">The sequence shown here is derived from an EMBL/GenBank/DDBJ whole genome shotgun (WGS) entry which is preliminary data.</text>
</comment>
<dbReference type="EMBL" id="JASNVW010000003">
    <property type="protein sequence ID" value="MDK6028865.1"/>
    <property type="molecule type" value="Genomic_DNA"/>
</dbReference>
<dbReference type="AlphaFoldDB" id="A0ABD4Z6P7"/>
<name>A0ABD4Z6P7_9CREN</name>